<proteinExistence type="predicted"/>
<dbReference type="SUPFAM" id="SSF46458">
    <property type="entry name" value="Globin-like"/>
    <property type="match status" value="1"/>
</dbReference>
<gene>
    <name evidence="2" type="ORF">CEN44_00130</name>
</gene>
<dbReference type="Pfam" id="PF00502">
    <property type="entry name" value="Phycobilisome"/>
    <property type="match status" value="1"/>
</dbReference>
<keyword evidence="3" id="KW-1185">Reference proteome</keyword>
<dbReference type="GO" id="GO:0015979">
    <property type="term" value="P:photosynthesis"/>
    <property type="evidence" value="ECO:0007669"/>
    <property type="project" value="InterPro"/>
</dbReference>
<comment type="subcellular location">
    <subcellularLocation>
        <location evidence="1">Cellular thylakoid membrane</location>
        <topology evidence="1">Peripheral membrane protein</topology>
        <orientation evidence="1">Cytoplasmic side</orientation>
    </subcellularLocation>
</comment>
<evidence type="ECO:0000313" key="2">
    <source>
        <dbReference type="EMBL" id="PLZ94637.1"/>
    </source>
</evidence>
<dbReference type="EMBL" id="NRQW01000002">
    <property type="protein sequence ID" value="PLZ94637.1"/>
    <property type="molecule type" value="Genomic_DNA"/>
</dbReference>
<dbReference type="GO" id="GO:0030089">
    <property type="term" value="C:phycobilisome"/>
    <property type="evidence" value="ECO:0007669"/>
    <property type="project" value="InterPro"/>
</dbReference>
<dbReference type="InterPro" id="IPR012128">
    <property type="entry name" value="Phycobilisome_asu/bsu"/>
</dbReference>
<dbReference type="AlphaFoldDB" id="A0A2N6K9F3"/>
<evidence type="ECO:0008006" key="4">
    <source>
        <dbReference type="Google" id="ProtNLM"/>
    </source>
</evidence>
<evidence type="ECO:0000256" key="1">
    <source>
        <dbReference type="ARBA" id="ARBA00004445"/>
    </source>
</evidence>
<dbReference type="InterPro" id="IPR009050">
    <property type="entry name" value="Globin-like_sf"/>
</dbReference>
<dbReference type="GO" id="GO:0031676">
    <property type="term" value="C:plasma membrane-derived thylakoid membrane"/>
    <property type="evidence" value="ECO:0007669"/>
    <property type="project" value="UniProtKB-SubCell"/>
</dbReference>
<dbReference type="RefSeq" id="WP_102204752.1">
    <property type="nucleotide sequence ID" value="NZ_CAWNVR010000322.1"/>
</dbReference>
<reference evidence="2 3" key="1">
    <citation type="submission" date="2017-08" db="EMBL/GenBank/DDBJ databases">
        <title>Genomes of Fischerella (Mastigocladus) sp. strains.</title>
        <authorList>
            <person name="Miller S.R."/>
        </authorList>
    </citation>
    <scope>NUCLEOTIDE SEQUENCE [LARGE SCALE GENOMIC DNA]</scope>
    <source>
        <strain evidence="2 3">CCMEE 5323</strain>
    </source>
</reference>
<protein>
    <recommendedName>
        <fullName evidence="4">Phycobilisome protein</fullName>
    </recommendedName>
</protein>
<accession>A0A2N6K9F3</accession>
<name>A0A2N6K9F3_FISMU</name>
<sequence>MEMNENPDNDLKGLLQLEKQSAVSYLAQQWAKKYLQNVELNYFYEDKQDAINFKKVVSPEGRKRTVQKLMNSLRTVSLQAWNKTEALLSEEIKRHRIDPKLINPWEITADSFEIYEQALHLYIQQQSSHKLSTQIPPANTESSLSERIQQMQAQHFVSTQMATIISTNVGLLRQKYTQHDPRVIGFVSMQFHYTNLGLLQTLSSLEQIVLGSYLKVIDDHLYMPLQRAYYAAAEHDYNSHVLTAVQTLLPVSTLIANKICQKIIDLYPNYHSHSGLLSEPLVRLSSIRDVEMFQVYLWVCSLEGSVNAIQQELFPLCAMLYPRLKVQWELIRCMLHLLQQEISQHLNTKQANTLMPYLQVLWHMFSPKVFGELIL</sequence>
<organism evidence="2 3">
    <name type="scientific">Fischerella muscicola CCMEE 5323</name>
    <dbReference type="NCBI Taxonomy" id="2019572"/>
    <lineage>
        <taxon>Bacteria</taxon>
        <taxon>Bacillati</taxon>
        <taxon>Cyanobacteriota</taxon>
        <taxon>Cyanophyceae</taxon>
        <taxon>Nostocales</taxon>
        <taxon>Hapalosiphonaceae</taxon>
        <taxon>Fischerella</taxon>
    </lineage>
</organism>
<comment type="caution">
    <text evidence="2">The sequence shown here is derived from an EMBL/GenBank/DDBJ whole genome shotgun (WGS) entry which is preliminary data.</text>
</comment>
<dbReference type="Proteomes" id="UP000235036">
    <property type="component" value="Unassembled WGS sequence"/>
</dbReference>
<evidence type="ECO:0000313" key="3">
    <source>
        <dbReference type="Proteomes" id="UP000235036"/>
    </source>
</evidence>